<dbReference type="PANTHER" id="PTHR10146:SF14">
    <property type="entry name" value="PYRIDOXAL PHOSPHATE HOMEOSTASIS PROTEIN"/>
    <property type="match status" value="1"/>
</dbReference>
<evidence type="ECO:0000256" key="1">
    <source>
        <dbReference type="ARBA" id="ARBA00022898"/>
    </source>
</evidence>
<protein>
    <recommendedName>
        <fullName evidence="4">Alanine racemase N-terminal domain-containing protein</fullName>
    </recommendedName>
</protein>
<reference evidence="2 3" key="1">
    <citation type="journal article" date="2016" name="Sci. Rep.">
        <title>The Dendrobium catenatum Lindl. genome sequence provides insights into polysaccharide synthase, floral development and adaptive evolution.</title>
        <authorList>
            <person name="Zhang G.Q."/>
            <person name="Xu Q."/>
            <person name="Bian C."/>
            <person name="Tsai W.C."/>
            <person name="Yeh C.M."/>
            <person name="Liu K.W."/>
            <person name="Yoshida K."/>
            <person name="Zhang L.S."/>
            <person name="Chang S.B."/>
            <person name="Chen F."/>
            <person name="Shi Y."/>
            <person name="Su Y.Y."/>
            <person name="Zhang Y.Q."/>
            <person name="Chen L.J."/>
            <person name="Yin Y."/>
            <person name="Lin M."/>
            <person name="Huang H."/>
            <person name="Deng H."/>
            <person name="Wang Z.W."/>
            <person name="Zhu S.L."/>
            <person name="Zhao X."/>
            <person name="Deng C."/>
            <person name="Niu S.C."/>
            <person name="Huang J."/>
            <person name="Wang M."/>
            <person name="Liu G.H."/>
            <person name="Yang H.J."/>
            <person name="Xiao X.J."/>
            <person name="Hsiao Y.Y."/>
            <person name="Wu W.L."/>
            <person name="Chen Y.Y."/>
            <person name="Mitsuda N."/>
            <person name="Ohme-Takagi M."/>
            <person name="Luo Y.B."/>
            <person name="Van de Peer Y."/>
            <person name="Liu Z.J."/>
        </authorList>
    </citation>
    <scope>NUCLEOTIDE SEQUENCE [LARGE SCALE GENOMIC DNA]</scope>
    <source>
        <tissue evidence="2">The whole plant</tissue>
    </source>
</reference>
<name>A0A2I0XDL2_9ASPA</name>
<keyword evidence="3" id="KW-1185">Reference proteome</keyword>
<dbReference type="GO" id="GO:0030170">
    <property type="term" value="F:pyridoxal phosphate binding"/>
    <property type="evidence" value="ECO:0007669"/>
    <property type="project" value="InterPro"/>
</dbReference>
<dbReference type="SUPFAM" id="SSF51419">
    <property type="entry name" value="PLP-binding barrel"/>
    <property type="match status" value="1"/>
</dbReference>
<dbReference type="Gene3D" id="3.20.20.10">
    <property type="entry name" value="Alanine racemase"/>
    <property type="match status" value="1"/>
</dbReference>
<evidence type="ECO:0008006" key="4">
    <source>
        <dbReference type="Google" id="ProtNLM"/>
    </source>
</evidence>
<reference evidence="2 3" key="2">
    <citation type="journal article" date="2017" name="Nature">
        <title>The Apostasia genome and the evolution of orchids.</title>
        <authorList>
            <person name="Zhang G.Q."/>
            <person name="Liu K.W."/>
            <person name="Li Z."/>
            <person name="Lohaus R."/>
            <person name="Hsiao Y.Y."/>
            <person name="Niu S.C."/>
            <person name="Wang J.Y."/>
            <person name="Lin Y.C."/>
            <person name="Xu Q."/>
            <person name="Chen L.J."/>
            <person name="Yoshida K."/>
            <person name="Fujiwara S."/>
            <person name="Wang Z.W."/>
            <person name="Zhang Y.Q."/>
            <person name="Mitsuda N."/>
            <person name="Wang M."/>
            <person name="Liu G.H."/>
            <person name="Pecoraro L."/>
            <person name="Huang H.X."/>
            <person name="Xiao X.J."/>
            <person name="Lin M."/>
            <person name="Wu X.Y."/>
            <person name="Wu W.L."/>
            <person name="Chen Y.Y."/>
            <person name="Chang S.B."/>
            <person name="Sakamoto S."/>
            <person name="Ohme-Takagi M."/>
            <person name="Yagi M."/>
            <person name="Zeng S.J."/>
            <person name="Shen C.Y."/>
            <person name="Yeh C.M."/>
            <person name="Luo Y.B."/>
            <person name="Tsai W.C."/>
            <person name="Van de Peer Y."/>
            <person name="Liu Z.J."/>
        </authorList>
    </citation>
    <scope>NUCLEOTIDE SEQUENCE [LARGE SCALE GENOMIC DNA]</scope>
    <source>
        <tissue evidence="2">The whole plant</tissue>
    </source>
</reference>
<dbReference type="Proteomes" id="UP000233837">
    <property type="component" value="Unassembled WGS sequence"/>
</dbReference>
<evidence type="ECO:0000313" key="2">
    <source>
        <dbReference type="EMBL" id="PKU85984.1"/>
    </source>
</evidence>
<keyword evidence="1" id="KW-0663">Pyridoxal phosphate</keyword>
<proteinExistence type="predicted"/>
<dbReference type="InterPro" id="IPR011078">
    <property type="entry name" value="PyrdxlP_homeostasis"/>
</dbReference>
<dbReference type="InterPro" id="IPR029066">
    <property type="entry name" value="PLP-binding_barrel"/>
</dbReference>
<gene>
    <name evidence="2" type="ORF">MA16_Dca001815</name>
</gene>
<evidence type="ECO:0000313" key="3">
    <source>
        <dbReference type="Proteomes" id="UP000233837"/>
    </source>
</evidence>
<accession>A0A2I0XDL2</accession>
<sequence>MESAAATALRSVLSRVHVAAERSGRSSEQVRIVAVSKTKSVSVIQQAYEAGHRVFGENYVQELVEKCPQSTVAIYTYFFINIAPQQLVPDSIDSVIFWDESISFLLRRLSLSIAAAELGHQPRSFSSDILFH</sequence>
<dbReference type="EMBL" id="KZ501954">
    <property type="protein sequence ID" value="PKU85984.1"/>
    <property type="molecule type" value="Genomic_DNA"/>
</dbReference>
<organism evidence="2 3">
    <name type="scientific">Dendrobium catenatum</name>
    <dbReference type="NCBI Taxonomy" id="906689"/>
    <lineage>
        <taxon>Eukaryota</taxon>
        <taxon>Viridiplantae</taxon>
        <taxon>Streptophyta</taxon>
        <taxon>Embryophyta</taxon>
        <taxon>Tracheophyta</taxon>
        <taxon>Spermatophyta</taxon>
        <taxon>Magnoliopsida</taxon>
        <taxon>Liliopsida</taxon>
        <taxon>Asparagales</taxon>
        <taxon>Orchidaceae</taxon>
        <taxon>Epidendroideae</taxon>
        <taxon>Malaxideae</taxon>
        <taxon>Dendrobiinae</taxon>
        <taxon>Dendrobium</taxon>
    </lineage>
</organism>
<dbReference type="STRING" id="906689.A0A2I0XDL2"/>
<dbReference type="AlphaFoldDB" id="A0A2I0XDL2"/>
<dbReference type="PANTHER" id="PTHR10146">
    <property type="entry name" value="PROLINE SYNTHETASE CO-TRANSCRIBED BACTERIAL HOMOLOG PROTEIN"/>
    <property type="match status" value="1"/>
</dbReference>